<keyword evidence="10" id="KW-0812">Transmembrane</keyword>
<dbReference type="InterPro" id="IPR001128">
    <property type="entry name" value="Cyt_P450"/>
</dbReference>
<dbReference type="InterPro" id="IPR036396">
    <property type="entry name" value="Cyt_P450_sf"/>
</dbReference>
<reference evidence="12" key="1">
    <citation type="journal article" date="2014" name="Genome Announc.">
        <title>Genome sequence and annotation of Acremonium chrysogenum, producer of the beta-lactam antibiotic cephalosporin C.</title>
        <authorList>
            <person name="Terfehr D."/>
            <person name="Dahlmann T.A."/>
            <person name="Specht T."/>
            <person name="Zadra I."/>
            <person name="Kuernsteiner H."/>
            <person name="Kueck U."/>
        </authorList>
    </citation>
    <scope>NUCLEOTIDE SEQUENCE [LARGE SCALE GENOMIC DNA]</scope>
    <source>
        <strain evidence="12">ATCC 11550 / CBS 779.69 / DSM 880 / IAM 14645 / JCM 23072 / IMI 49137</strain>
    </source>
</reference>
<dbReference type="AlphaFoldDB" id="A0A086THG7"/>
<dbReference type="Proteomes" id="UP000029964">
    <property type="component" value="Unassembled WGS sequence"/>
</dbReference>
<organism evidence="11 12">
    <name type="scientific">Hapsidospora chrysogenum (strain ATCC 11550 / CBS 779.69 / DSM 880 / IAM 14645 / JCM 23072 / IMI 49137)</name>
    <name type="common">Acremonium chrysogenum</name>
    <dbReference type="NCBI Taxonomy" id="857340"/>
    <lineage>
        <taxon>Eukaryota</taxon>
        <taxon>Fungi</taxon>
        <taxon>Dikarya</taxon>
        <taxon>Ascomycota</taxon>
        <taxon>Pezizomycotina</taxon>
        <taxon>Sordariomycetes</taxon>
        <taxon>Hypocreomycetidae</taxon>
        <taxon>Hypocreales</taxon>
        <taxon>Bionectriaceae</taxon>
        <taxon>Hapsidospora</taxon>
    </lineage>
</organism>
<feature type="transmembrane region" description="Helical" evidence="10">
    <location>
        <begin position="16"/>
        <end position="34"/>
    </location>
</feature>
<evidence type="ECO:0000256" key="8">
    <source>
        <dbReference type="PIRSR" id="PIRSR602403-1"/>
    </source>
</evidence>
<dbReference type="GO" id="GO:0004497">
    <property type="term" value="F:monooxygenase activity"/>
    <property type="evidence" value="ECO:0007669"/>
    <property type="project" value="UniProtKB-KW"/>
</dbReference>
<dbReference type="HOGENOM" id="CLU_022195_0_0_1"/>
<dbReference type="CDD" id="cd11041">
    <property type="entry name" value="CYP503A1-like"/>
    <property type="match status" value="1"/>
</dbReference>
<evidence type="ECO:0000256" key="4">
    <source>
        <dbReference type="ARBA" id="ARBA00022723"/>
    </source>
</evidence>
<dbReference type="GO" id="GO:0016705">
    <property type="term" value="F:oxidoreductase activity, acting on paired donors, with incorporation or reduction of molecular oxygen"/>
    <property type="evidence" value="ECO:0007669"/>
    <property type="project" value="InterPro"/>
</dbReference>
<evidence type="ECO:0000256" key="9">
    <source>
        <dbReference type="RuleBase" id="RU000461"/>
    </source>
</evidence>
<dbReference type="Pfam" id="PF00067">
    <property type="entry name" value="p450"/>
    <property type="match status" value="1"/>
</dbReference>
<comment type="similarity">
    <text evidence="2 9">Belongs to the cytochrome P450 family.</text>
</comment>
<dbReference type="GO" id="GO:0020037">
    <property type="term" value="F:heme binding"/>
    <property type="evidence" value="ECO:0007669"/>
    <property type="project" value="InterPro"/>
</dbReference>
<comment type="caution">
    <text evidence="11">The sequence shown here is derived from an EMBL/GenBank/DDBJ whole genome shotgun (WGS) entry which is preliminary data.</text>
</comment>
<evidence type="ECO:0000256" key="7">
    <source>
        <dbReference type="ARBA" id="ARBA00023033"/>
    </source>
</evidence>
<keyword evidence="12" id="KW-1185">Reference proteome</keyword>
<evidence type="ECO:0000313" key="11">
    <source>
        <dbReference type="EMBL" id="KFH48799.1"/>
    </source>
</evidence>
<protein>
    <submittedName>
        <fullName evidence="11">Ent-kaurene oxidase-like protein</fullName>
    </submittedName>
</protein>
<name>A0A086THG7_HAPC1</name>
<keyword evidence="10" id="KW-1133">Transmembrane helix</keyword>
<keyword evidence="10" id="KW-0472">Membrane</keyword>
<dbReference type="SUPFAM" id="SSF48264">
    <property type="entry name" value="Cytochrome P450"/>
    <property type="match status" value="1"/>
</dbReference>
<keyword evidence="6 8" id="KW-0408">Iron</keyword>
<dbReference type="EMBL" id="JPKY01000002">
    <property type="protein sequence ID" value="KFH48799.1"/>
    <property type="molecule type" value="Genomic_DNA"/>
</dbReference>
<evidence type="ECO:0000256" key="10">
    <source>
        <dbReference type="SAM" id="Phobius"/>
    </source>
</evidence>
<evidence type="ECO:0000256" key="6">
    <source>
        <dbReference type="ARBA" id="ARBA00023004"/>
    </source>
</evidence>
<keyword evidence="7 9" id="KW-0503">Monooxygenase</keyword>
<keyword evidence="4 8" id="KW-0479">Metal-binding</keyword>
<accession>A0A086THG7</accession>
<sequence>MAATTDYATLYRELEARWPAIATTILVLLMVLLLPRLLRPDPLAGIPVVGDGHKGFMKRGGWAIYTEGYNKFKEGVFRVATARQSKVLVVSPKFLPELKKLPDDVLSFAGAVEESMQSKYTKIDSDVPSLPHTVKTSLTPSLAHLNPTIYNEVEEAMRLELPQTADWTEVNINSKLLRIVAMASGRIFVGPELCRDEAYLDASINYTVDLMTAVHILQFTPPWLRPIVARFLPQVKKLQRRIQEADNFLRPVVAARRREAAENPDYQKPDDMLQWIIDSQQKFGAKDDKELAKNQLGISFAAIHTTTLTTTNAFYTLAAMPEVIPMLREDVQQALAESGGEFTSLAMQNMKKLDSFMKEVLRYYPLSAASFQRRVLKPFTLSNGQTIPPGVIIEVPAGSMNYDSDIHDEPYQFDPLRYYKLRESKGAAASATKAAEVVANSQFVSVGTTSLTFGYGRHACPGRFFAVNEIKMVMATALLHYDIKNVPGVTGRYENMQIGAQSVPDPKKTIMMRKL</sequence>
<proteinExistence type="inferred from homology"/>
<keyword evidence="5 9" id="KW-0560">Oxidoreductase</keyword>
<dbReference type="Gene3D" id="1.10.630.10">
    <property type="entry name" value="Cytochrome P450"/>
    <property type="match status" value="1"/>
</dbReference>
<dbReference type="STRING" id="857340.A0A086THG7"/>
<dbReference type="PANTHER" id="PTHR46206">
    <property type="entry name" value="CYTOCHROME P450"/>
    <property type="match status" value="1"/>
</dbReference>
<dbReference type="InterPro" id="IPR002403">
    <property type="entry name" value="Cyt_P450_E_grp-IV"/>
</dbReference>
<evidence type="ECO:0000256" key="5">
    <source>
        <dbReference type="ARBA" id="ARBA00023002"/>
    </source>
</evidence>
<dbReference type="PROSITE" id="PS00086">
    <property type="entry name" value="CYTOCHROME_P450"/>
    <property type="match status" value="1"/>
</dbReference>
<evidence type="ECO:0000256" key="3">
    <source>
        <dbReference type="ARBA" id="ARBA00022617"/>
    </source>
</evidence>
<gene>
    <name evidence="11" type="ORF">ACRE_003360</name>
</gene>
<dbReference type="GO" id="GO:0005506">
    <property type="term" value="F:iron ion binding"/>
    <property type="evidence" value="ECO:0007669"/>
    <property type="project" value="InterPro"/>
</dbReference>
<keyword evidence="3 8" id="KW-0349">Heme</keyword>
<dbReference type="PANTHER" id="PTHR46206:SF7">
    <property type="entry name" value="P450, PUTATIVE (EUROFUNG)-RELATED"/>
    <property type="match status" value="1"/>
</dbReference>
<comment type="cofactor">
    <cofactor evidence="1 8">
        <name>heme</name>
        <dbReference type="ChEBI" id="CHEBI:30413"/>
    </cofactor>
</comment>
<evidence type="ECO:0000256" key="2">
    <source>
        <dbReference type="ARBA" id="ARBA00010617"/>
    </source>
</evidence>
<dbReference type="OrthoDB" id="1844152at2759"/>
<dbReference type="PRINTS" id="PR00385">
    <property type="entry name" value="P450"/>
</dbReference>
<dbReference type="InterPro" id="IPR017972">
    <property type="entry name" value="Cyt_P450_CS"/>
</dbReference>
<dbReference type="PRINTS" id="PR00465">
    <property type="entry name" value="EP450IV"/>
</dbReference>
<evidence type="ECO:0000256" key="1">
    <source>
        <dbReference type="ARBA" id="ARBA00001971"/>
    </source>
</evidence>
<evidence type="ECO:0000313" key="12">
    <source>
        <dbReference type="Proteomes" id="UP000029964"/>
    </source>
</evidence>
<feature type="binding site" description="axial binding residue" evidence="8">
    <location>
        <position position="460"/>
    </location>
    <ligand>
        <name>heme</name>
        <dbReference type="ChEBI" id="CHEBI:30413"/>
    </ligand>
    <ligandPart>
        <name>Fe</name>
        <dbReference type="ChEBI" id="CHEBI:18248"/>
    </ligandPart>
</feature>